<dbReference type="AlphaFoldDB" id="A0AAY5F1P1"/>
<dbReference type="GO" id="GO:0035805">
    <property type="term" value="C:egg coat"/>
    <property type="evidence" value="ECO:0007669"/>
    <property type="project" value="UniProtKB-SubCell"/>
</dbReference>
<dbReference type="GO" id="GO:0007339">
    <property type="term" value="P:binding of sperm to zona pellucida"/>
    <property type="evidence" value="ECO:0007669"/>
    <property type="project" value="UniProtKB-UniRule"/>
</dbReference>
<evidence type="ECO:0000256" key="3">
    <source>
        <dbReference type="ARBA" id="ARBA00017980"/>
    </source>
</evidence>
<keyword evidence="7 14" id="KW-0165">Cleavage on pair of basic residues</keyword>
<keyword evidence="6 14" id="KW-0272">Extracellular matrix</keyword>
<dbReference type="Ensembl" id="ENSEEET00000055555.1">
    <property type="protein sequence ID" value="ENSEEEP00000062879.1"/>
    <property type="gene ID" value="ENSEEEG00000027367.1"/>
</dbReference>
<dbReference type="Pfam" id="PF23344">
    <property type="entry name" value="ZP-N"/>
    <property type="match status" value="1"/>
</dbReference>
<proteinExistence type="inferred from homology"/>
<keyword evidence="8 14" id="KW-0812">Transmembrane</keyword>
<evidence type="ECO:0000256" key="10">
    <source>
        <dbReference type="ARBA" id="ARBA00022989"/>
    </source>
</evidence>
<keyword evidence="18" id="KW-1185">Reference proteome</keyword>
<dbReference type="InterPro" id="IPR042235">
    <property type="entry name" value="ZP-C_dom"/>
</dbReference>
<keyword evidence="11 14" id="KW-0472">Membrane</keyword>
<feature type="domain" description="ZP" evidence="16">
    <location>
        <begin position="143"/>
        <end position="403"/>
    </location>
</feature>
<dbReference type="GO" id="GO:0035803">
    <property type="term" value="P:egg coat formation"/>
    <property type="evidence" value="ECO:0007669"/>
    <property type="project" value="UniProtKB-UniRule"/>
</dbReference>
<dbReference type="SMART" id="SM00241">
    <property type="entry name" value="ZP"/>
    <property type="match status" value="1"/>
</dbReference>
<organism evidence="17 18">
    <name type="scientific">Electrophorus electricus</name>
    <name type="common">Electric eel</name>
    <name type="synonym">Gymnotus electricus</name>
    <dbReference type="NCBI Taxonomy" id="8005"/>
    <lineage>
        <taxon>Eukaryota</taxon>
        <taxon>Metazoa</taxon>
        <taxon>Chordata</taxon>
        <taxon>Craniata</taxon>
        <taxon>Vertebrata</taxon>
        <taxon>Euteleostomi</taxon>
        <taxon>Actinopterygii</taxon>
        <taxon>Neopterygii</taxon>
        <taxon>Teleostei</taxon>
        <taxon>Ostariophysi</taxon>
        <taxon>Gymnotiformes</taxon>
        <taxon>Gymnotoidei</taxon>
        <taxon>Gymnotidae</taxon>
        <taxon>Electrophorus</taxon>
    </lineage>
</organism>
<evidence type="ECO:0000256" key="6">
    <source>
        <dbReference type="ARBA" id="ARBA00022530"/>
    </source>
</evidence>
<dbReference type="GO" id="GO:0035804">
    <property type="term" value="F:structural constituent of egg coat"/>
    <property type="evidence" value="ECO:0007669"/>
    <property type="project" value="UniProtKB-UniRule"/>
</dbReference>
<dbReference type="InterPro" id="IPR055356">
    <property type="entry name" value="ZP-N"/>
</dbReference>
<sequence length="443" mass="48843">MFVGSAVWITMVLCEVGFMLLLLVAFGSTLAQWQGMNKIQVPSGLQFKHPVQAGQQTVTGVSSQGSHTSKPTGPAQASLGQQSRNPVQIPVQQHFNLQSQQELQGPVKQVTWHFPQEPQLPARQPPVQFEMPQPAAAESIAAECGENEVYVEVKRDLFGTGELINPADLTLGGCAVTGEDSAAQVLIFQLALQACNSTTIMTQDELVYVFLLRYVPVTLAHTPVVRTVGAVTHIECHYPRRHNVSSNALMPAWIPYASTQVAEEQLVFSLRLMADDWQSERVSNQYFLNDVINVEASVIQFYHVPLRVYVDSCVATVVPDVNAVPRYAFIEEYGCLIDAKLTGSQSHFLPQTEADRLRFHLEAFKFQQDNSGLIYFTCFMKATAASLPADAEHKACSFSGNRWTAAYGDNRVCGCCDTTCGFWEGRDLSVDRGMSRLLCLALA</sequence>
<reference evidence="17" key="3">
    <citation type="submission" date="2025-09" db="UniProtKB">
        <authorList>
            <consortium name="Ensembl"/>
        </authorList>
    </citation>
    <scope>IDENTIFICATION</scope>
</reference>
<dbReference type="PROSITE" id="PS51034">
    <property type="entry name" value="ZP_2"/>
    <property type="match status" value="1"/>
</dbReference>
<evidence type="ECO:0000256" key="2">
    <source>
        <dbReference type="ARBA" id="ARBA00006735"/>
    </source>
</evidence>
<evidence type="ECO:0000256" key="11">
    <source>
        <dbReference type="ARBA" id="ARBA00023136"/>
    </source>
</evidence>
<dbReference type="FunFam" id="2.60.40.3210:FF:000001">
    <property type="entry name" value="Zona pellucida sperm-binding protein 3"/>
    <property type="match status" value="1"/>
</dbReference>
<keyword evidence="12 14" id="KW-1015">Disulfide bond</keyword>
<evidence type="ECO:0000256" key="4">
    <source>
        <dbReference type="ARBA" id="ARBA00022475"/>
    </source>
</evidence>
<keyword evidence="5 14" id="KW-0964">Secreted</keyword>
<comment type="function">
    <text evidence="14">Component of the zona pellucida, an extracellular matrix surrounding oocytes which mediates sperm binding, induction of the acrosome reaction and prevents post-fertilization polyspermy. The zona pellucida is composed of 3 to 4 glycoproteins, ZP1, ZP2, ZP3, and ZP4. ZP3 is essential for sperm binding and zona matrix formation.</text>
</comment>
<dbReference type="GeneTree" id="ENSGT01030000234567"/>
<evidence type="ECO:0000256" key="7">
    <source>
        <dbReference type="ARBA" id="ARBA00022685"/>
    </source>
</evidence>
<dbReference type="InterPro" id="IPR001507">
    <property type="entry name" value="ZP_dom"/>
</dbReference>
<evidence type="ECO:0000256" key="15">
    <source>
        <dbReference type="SAM" id="MobiDB-lite"/>
    </source>
</evidence>
<dbReference type="PANTHER" id="PTHR11576">
    <property type="entry name" value="ZONA PELLUCIDA SPERM-BINDING PROTEIN 3"/>
    <property type="match status" value="1"/>
</dbReference>
<comment type="similarity">
    <text evidence="2 14">Belongs to the ZP domain family. ZPC subfamily.</text>
</comment>
<evidence type="ECO:0000256" key="12">
    <source>
        <dbReference type="ARBA" id="ARBA00023157"/>
    </source>
</evidence>
<keyword evidence="10 14" id="KW-1133">Transmembrane helix</keyword>
<feature type="transmembrane region" description="Helical" evidence="14">
    <location>
        <begin position="6"/>
        <end position="30"/>
    </location>
</feature>
<dbReference type="FunFam" id="2.60.40.4100:FF:000002">
    <property type="entry name" value="Zona pellucida sperm-binding protein 3"/>
    <property type="match status" value="1"/>
</dbReference>
<keyword evidence="4 14" id="KW-1003">Cell membrane</keyword>
<dbReference type="Pfam" id="PF00100">
    <property type="entry name" value="Zona_pellucida"/>
    <property type="match status" value="1"/>
</dbReference>
<dbReference type="PANTHER" id="PTHR11576:SF2">
    <property type="entry name" value="ZONA PELLUCIDA SPERM-BINDING PROTEIN 3"/>
    <property type="match status" value="1"/>
</dbReference>
<evidence type="ECO:0000259" key="16">
    <source>
        <dbReference type="PROSITE" id="PS51034"/>
    </source>
</evidence>
<evidence type="ECO:0000313" key="18">
    <source>
        <dbReference type="Proteomes" id="UP000314983"/>
    </source>
</evidence>
<comment type="domain">
    <text evidence="14">The ZP domain is involved in the polymerization of the ZP proteins to form the zona pellucida.</text>
</comment>
<evidence type="ECO:0000256" key="5">
    <source>
        <dbReference type="ARBA" id="ARBA00022525"/>
    </source>
</evidence>
<feature type="region of interest" description="Disordered" evidence="15">
    <location>
        <begin position="56"/>
        <end position="83"/>
    </location>
</feature>
<reference evidence="17 18" key="1">
    <citation type="submission" date="2020-05" db="EMBL/GenBank/DDBJ databases">
        <title>Electrophorus electricus (electric eel) genome, fEleEle1, primary haplotype.</title>
        <authorList>
            <person name="Myers G."/>
            <person name="Meyer A."/>
            <person name="Fedrigo O."/>
            <person name="Formenti G."/>
            <person name="Rhie A."/>
            <person name="Tracey A."/>
            <person name="Sims Y."/>
            <person name="Jarvis E.D."/>
        </authorList>
    </citation>
    <scope>NUCLEOTIDE SEQUENCE [LARGE SCALE GENOMIC DNA]</scope>
</reference>
<feature type="compositionally biased region" description="Polar residues" evidence="15">
    <location>
        <begin position="56"/>
        <end position="71"/>
    </location>
</feature>
<dbReference type="Gene3D" id="2.60.40.3210">
    <property type="entry name" value="Zona pellucida, ZP-N domain"/>
    <property type="match status" value="1"/>
</dbReference>
<evidence type="ECO:0000256" key="9">
    <source>
        <dbReference type="ARBA" id="ARBA00022729"/>
    </source>
</evidence>
<dbReference type="GO" id="GO:0005886">
    <property type="term" value="C:plasma membrane"/>
    <property type="evidence" value="ECO:0007669"/>
    <property type="project" value="UniProtKB-SubCell"/>
</dbReference>
<name>A0AAY5F1P1_ELEEL</name>
<dbReference type="Gene3D" id="2.60.40.4100">
    <property type="entry name" value="Zona pellucida, ZP-C domain"/>
    <property type="match status" value="1"/>
</dbReference>
<dbReference type="GO" id="GO:2000344">
    <property type="term" value="P:positive regulation of acrosome reaction"/>
    <property type="evidence" value="ECO:0007669"/>
    <property type="project" value="UniProtKB-UniRule"/>
</dbReference>
<dbReference type="InterPro" id="IPR055355">
    <property type="entry name" value="ZP-C"/>
</dbReference>
<reference evidence="17" key="2">
    <citation type="submission" date="2025-08" db="UniProtKB">
        <authorList>
            <consortium name="Ensembl"/>
        </authorList>
    </citation>
    <scope>IDENTIFICATION</scope>
</reference>
<evidence type="ECO:0000256" key="14">
    <source>
        <dbReference type="RuleBase" id="RU367066"/>
    </source>
</evidence>
<evidence type="ECO:0000256" key="1">
    <source>
        <dbReference type="ARBA" id="ARBA00004498"/>
    </source>
</evidence>
<protein>
    <recommendedName>
        <fullName evidence="3 14">Zona pellucida sperm-binding protein 3</fullName>
    </recommendedName>
</protein>
<accession>A0AAY5F1P1</accession>
<evidence type="ECO:0000256" key="13">
    <source>
        <dbReference type="ARBA" id="ARBA00023180"/>
    </source>
</evidence>
<evidence type="ECO:0000256" key="8">
    <source>
        <dbReference type="ARBA" id="ARBA00022692"/>
    </source>
</evidence>
<keyword evidence="9 14" id="KW-0732">Signal</keyword>
<comment type="subcellular location">
    <subcellularLocation>
        <location evidence="1">Secreted</location>
        <location evidence="1">Extracellular space</location>
        <location evidence="1">Extracellular matrix</location>
    </subcellularLocation>
    <subcellularLocation>
        <location evidence="14">Zona pellucida</location>
    </subcellularLocation>
    <subcellularLocation>
        <location evidence="14">Cell membrane</location>
        <topology evidence="14">Single-pass type I membrane protein</topology>
    </subcellularLocation>
</comment>
<comment type="PTM">
    <text evidence="14">Proteolytically cleaved before the transmembrane segment to yield the secreted ectodomain incorporated in the zona pellucida.</text>
</comment>
<gene>
    <name evidence="17" type="primary">LOC113592212</name>
</gene>
<dbReference type="GO" id="GO:0032190">
    <property type="term" value="F:acrosin binding"/>
    <property type="evidence" value="ECO:0007669"/>
    <property type="project" value="TreeGrafter"/>
</dbReference>
<dbReference type="Proteomes" id="UP000314983">
    <property type="component" value="Chromosome 1"/>
</dbReference>
<evidence type="ECO:0000313" key="17">
    <source>
        <dbReference type="Ensembl" id="ENSEEEP00000062879.1"/>
    </source>
</evidence>
<keyword evidence="13" id="KW-0325">Glycoprotein</keyword>